<sequence length="305" mass="34124">MFTSKRTILKVDMKTDVGNSREVNEDCFDFRIPQNEFELRTKGQLFAVADGMGGHAAGDVASRLALETFIDCYYSDSMSETVEANLENAACAANGRVSEEARRNPEKKDMGSTLTSAVFLGDTMHVAHVGDSRAYLLRDGRLTQITRDHSWVGELYRRGALTEDEARNHPMGNIITRYMGRDGKFDADIYKERITPHDLVLLCSDGLSNALNAGQIRKILLRHGPSRACARLIALAKRLDGSDNISAIVIRVKRVEGESFPFWKTFRHVVGSRRFQIILLMCAVGMGFLLLAARNLRDIVARIPW</sequence>
<proteinExistence type="predicted"/>
<dbReference type="SMART" id="SM00331">
    <property type="entry name" value="PP2C_SIG"/>
    <property type="match status" value="1"/>
</dbReference>
<dbReference type="Pfam" id="PF13672">
    <property type="entry name" value="PP2C_2"/>
    <property type="match status" value="1"/>
</dbReference>
<keyword evidence="1" id="KW-0472">Membrane</keyword>
<evidence type="ECO:0000313" key="3">
    <source>
        <dbReference type="EMBL" id="RJP65375.1"/>
    </source>
</evidence>
<dbReference type="InterPro" id="IPR015655">
    <property type="entry name" value="PP2C"/>
</dbReference>
<dbReference type="EMBL" id="QZKI01000128">
    <property type="protein sequence ID" value="RJP65375.1"/>
    <property type="molecule type" value="Genomic_DNA"/>
</dbReference>
<feature type="domain" description="PPM-type phosphatase" evidence="2">
    <location>
        <begin position="10"/>
        <end position="252"/>
    </location>
</feature>
<evidence type="ECO:0000259" key="2">
    <source>
        <dbReference type="PROSITE" id="PS51746"/>
    </source>
</evidence>
<accession>A0A419EQJ2</accession>
<reference evidence="3 4" key="1">
    <citation type="journal article" date="2017" name="ISME J.">
        <title>Energy and carbon metabolisms in a deep terrestrial subsurface fluid microbial community.</title>
        <authorList>
            <person name="Momper L."/>
            <person name="Jungbluth S.P."/>
            <person name="Lee M.D."/>
            <person name="Amend J.P."/>
        </authorList>
    </citation>
    <scope>NUCLEOTIDE SEQUENCE [LARGE SCALE GENOMIC DNA]</scope>
    <source>
        <strain evidence="3">SURF_17</strain>
    </source>
</reference>
<dbReference type="NCBIfam" id="NF033484">
    <property type="entry name" value="Stp1_PP2C_phos"/>
    <property type="match status" value="1"/>
</dbReference>
<protein>
    <submittedName>
        <fullName evidence="3">Stp1/IreP family PP2C-type Ser/Thr phosphatase</fullName>
    </submittedName>
</protein>
<dbReference type="InterPro" id="IPR001932">
    <property type="entry name" value="PPM-type_phosphatase-like_dom"/>
</dbReference>
<comment type="caution">
    <text evidence="3">The sequence shown here is derived from an EMBL/GenBank/DDBJ whole genome shotgun (WGS) entry which is preliminary data.</text>
</comment>
<dbReference type="CDD" id="cd00143">
    <property type="entry name" value="PP2Cc"/>
    <property type="match status" value="1"/>
</dbReference>
<dbReference type="PROSITE" id="PS51746">
    <property type="entry name" value="PPM_2"/>
    <property type="match status" value="1"/>
</dbReference>
<dbReference type="InterPro" id="IPR036457">
    <property type="entry name" value="PPM-type-like_dom_sf"/>
</dbReference>
<dbReference type="SUPFAM" id="SSF81606">
    <property type="entry name" value="PP2C-like"/>
    <property type="match status" value="1"/>
</dbReference>
<evidence type="ECO:0000256" key="1">
    <source>
        <dbReference type="SAM" id="Phobius"/>
    </source>
</evidence>
<organism evidence="3 4">
    <name type="scientific">Candidatus Abyssobacteria bacterium SURF_17</name>
    <dbReference type="NCBI Taxonomy" id="2093361"/>
    <lineage>
        <taxon>Bacteria</taxon>
        <taxon>Pseudomonadati</taxon>
        <taxon>Candidatus Hydrogenedentota</taxon>
        <taxon>Candidatus Abyssobacteria</taxon>
    </lineage>
</organism>
<gene>
    <name evidence="3" type="ORF">C4532_17795</name>
</gene>
<evidence type="ECO:0000313" key="4">
    <source>
        <dbReference type="Proteomes" id="UP000285961"/>
    </source>
</evidence>
<name>A0A419EQJ2_9BACT</name>
<dbReference type="GO" id="GO:0004722">
    <property type="term" value="F:protein serine/threonine phosphatase activity"/>
    <property type="evidence" value="ECO:0007669"/>
    <property type="project" value="InterPro"/>
</dbReference>
<feature type="transmembrane region" description="Helical" evidence="1">
    <location>
        <begin position="275"/>
        <end position="293"/>
    </location>
</feature>
<dbReference type="SMART" id="SM00332">
    <property type="entry name" value="PP2Cc"/>
    <property type="match status" value="1"/>
</dbReference>
<dbReference type="Proteomes" id="UP000285961">
    <property type="component" value="Unassembled WGS sequence"/>
</dbReference>
<dbReference type="Gene3D" id="3.60.40.10">
    <property type="entry name" value="PPM-type phosphatase domain"/>
    <property type="match status" value="1"/>
</dbReference>
<keyword evidence="1" id="KW-0812">Transmembrane</keyword>
<dbReference type="PANTHER" id="PTHR47992">
    <property type="entry name" value="PROTEIN PHOSPHATASE"/>
    <property type="match status" value="1"/>
</dbReference>
<dbReference type="AlphaFoldDB" id="A0A419EQJ2"/>
<keyword evidence="1" id="KW-1133">Transmembrane helix</keyword>